<organism evidence="3 4">
    <name type="scientific">Exophiala bonariae</name>
    <dbReference type="NCBI Taxonomy" id="1690606"/>
    <lineage>
        <taxon>Eukaryota</taxon>
        <taxon>Fungi</taxon>
        <taxon>Dikarya</taxon>
        <taxon>Ascomycota</taxon>
        <taxon>Pezizomycotina</taxon>
        <taxon>Eurotiomycetes</taxon>
        <taxon>Chaetothyriomycetidae</taxon>
        <taxon>Chaetothyriales</taxon>
        <taxon>Herpotrichiellaceae</taxon>
        <taxon>Exophiala</taxon>
    </lineage>
</organism>
<proteinExistence type="inferred from homology"/>
<keyword evidence="4" id="KW-1185">Reference proteome</keyword>
<sequence length="171" mass="18223">MATTKRIASILNIPVIATTQNAARLGDTVSEVSNLFSEQKTPVSVIDKTAFSMLVPEVTPLLSKGVESSAKHSVIITGIETHICVTQTTIDLLRQGHKVYLLADGVSSCNELERPIALARLAREGAVVTTSESILFELLGDAKHPDFRAISGLVKDTKEKTKGAVASLGKL</sequence>
<evidence type="ECO:0000313" key="3">
    <source>
        <dbReference type="EMBL" id="KAK5052512.1"/>
    </source>
</evidence>
<dbReference type="InterPro" id="IPR036380">
    <property type="entry name" value="Isochorismatase-like_sf"/>
</dbReference>
<dbReference type="Proteomes" id="UP001358417">
    <property type="component" value="Unassembled WGS sequence"/>
</dbReference>
<dbReference type="RefSeq" id="XP_064706212.1">
    <property type="nucleotide sequence ID" value="XM_064845987.1"/>
</dbReference>
<dbReference type="InterPro" id="IPR000868">
    <property type="entry name" value="Isochorismatase-like_dom"/>
</dbReference>
<dbReference type="Pfam" id="PF00857">
    <property type="entry name" value="Isochorismatase"/>
    <property type="match status" value="1"/>
</dbReference>
<dbReference type="PANTHER" id="PTHR14119:SF3">
    <property type="entry name" value="ISOCHORISMATASE DOMAIN-CONTAINING PROTEIN 2"/>
    <property type="match status" value="1"/>
</dbReference>
<name>A0AAV9N9M7_9EURO</name>
<feature type="domain" description="Isochorismatase-like" evidence="2">
    <location>
        <begin position="8"/>
        <end position="132"/>
    </location>
</feature>
<dbReference type="Gene3D" id="3.40.50.850">
    <property type="entry name" value="Isochorismatase-like"/>
    <property type="match status" value="1"/>
</dbReference>
<dbReference type="GeneID" id="89970585"/>
<dbReference type="InterPro" id="IPR050993">
    <property type="entry name" value="Isochorismatase_domain"/>
</dbReference>
<dbReference type="AlphaFoldDB" id="A0AAV9N9M7"/>
<evidence type="ECO:0000259" key="2">
    <source>
        <dbReference type="Pfam" id="PF00857"/>
    </source>
</evidence>
<comment type="caution">
    <text evidence="3">The sequence shown here is derived from an EMBL/GenBank/DDBJ whole genome shotgun (WGS) entry which is preliminary data.</text>
</comment>
<dbReference type="EMBL" id="JAVRRD010000013">
    <property type="protein sequence ID" value="KAK5052512.1"/>
    <property type="molecule type" value="Genomic_DNA"/>
</dbReference>
<evidence type="ECO:0000313" key="4">
    <source>
        <dbReference type="Proteomes" id="UP001358417"/>
    </source>
</evidence>
<reference evidence="3 4" key="1">
    <citation type="submission" date="2023-08" db="EMBL/GenBank/DDBJ databases">
        <title>Black Yeasts Isolated from many extreme environments.</title>
        <authorList>
            <person name="Coleine C."/>
            <person name="Stajich J.E."/>
            <person name="Selbmann L."/>
        </authorList>
    </citation>
    <scope>NUCLEOTIDE SEQUENCE [LARGE SCALE GENOMIC DNA]</scope>
    <source>
        <strain evidence="3 4">CCFEE 5792</strain>
    </source>
</reference>
<evidence type="ECO:0000256" key="1">
    <source>
        <dbReference type="ARBA" id="ARBA00006336"/>
    </source>
</evidence>
<dbReference type="SUPFAM" id="SSF52499">
    <property type="entry name" value="Isochorismatase-like hydrolases"/>
    <property type="match status" value="1"/>
</dbReference>
<gene>
    <name evidence="3" type="ORF">LTR84_002376</name>
</gene>
<accession>A0AAV9N9M7</accession>
<dbReference type="PANTHER" id="PTHR14119">
    <property type="entry name" value="HYDROLASE"/>
    <property type="match status" value="1"/>
</dbReference>
<protein>
    <recommendedName>
        <fullName evidence="2">Isochorismatase-like domain-containing protein</fullName>
    </recommendedName>
</protein>
<comment type="similarity">
    <text evidence="1">Belongs to the isochorismatase family.</text>
</comment>